<proteinExistence type="predicted"/>
<dbReference type="AlphaFoldDB" id="A0A8X6V2A5"/>
<dbReference type="EMBL" id="BMAU01021193">
    <property type="protein sequence ID" value="GFX96598.1"/>
    <property type="molecule type" value="Genomic_DNA"/>
</dbReference>
<feature type="compositionally biased region" description="Basic and acidic residues" evidence="1">
    <location>
        <begin position="112"/>
        <end position="125"/>
    </location>
</feature>
<feature type="region of interest" description="Disordered" evidence="1">
    <location>
        <begin position="105"/>
        <end position="125"/>
    </location>
</feature>
<accession>A0A8X6V2A5</accession>
<gene>
    <name evidence="2" type="ORF">TNCV_243851</name>
</gene>
<keyword evidence="3" id="KW-1185">Reference proteome</keyword>
<evidence type="ECO:0000313" key="2">
    <source>
        <dbReference type="EMBL" id="GFX96598.1"/>
    </source>
</evidence>
<sequence length="125" mass="14119">MERVEWDICVTTPVSNILCSRQQRAPDVEAYFSNGRSGIALQRVFRRHFDIPPRGHVPDQKSLLKGDGCPLSNEECLPNSLPQMMISLLGDVNWSESSPGYFLVPGLQRSFPDPEKPNEEHPSRN</sequence>
<evidence type="ECO:0000256" key="1">
    <source>
        <dbReference type="SAM" id="MobiDB-lite"/>
    </source>
</evidence>
<dbReference type="Proteomes" id="UP000887159">
    <property type="component" value="Unassembled WGS sequence"/>
</dbReference>
<comment type="caution">
    <text evidence="2">The sequence shown here is derived from an EMBL/GenBank/DDBJ whole genome shotgun (WGS) entry which is preliminary data.</text>
</comment>
<protein>
    <recommendedName>
        <fullName evidence="4">DUF4817 domain-containing protein</fullName>
    </recommendedName>
</protein>
<evidence type="ECO:0000313" key="3">
    <source>
        <dbReference type="Proteomes" id="UP000887159"/>
    </source>
</evidence>
<name>A0A8X6V2A5_TRICX</name>
<evidence type="ECO:0008006" key="4">
    <source>
        <dbReference type="Google" id="ProtNLM"/>
    </source>
</evidence>
<organism evidence="2 3">
    <name type="scientific">Trichonephila clavipes</name>
    <name type="common">Golden silk orbweaver</name>
    <name type="synonym">Nephila clavipes</name>
    <dbReference type="NCBI Taxonomy" id="2585209"/>
    <lineage>
        <taxon>Eukaryota</taxon>
        <taxon>Metazoa</taxon>
        <taxon>Ecdysozoa</taxon>
        <taxon>Arthropoda</taxon>
        <taxon>Chelicerata</taxon>
        <taxon>Arachnida</taxon>
        <taxon>Araneae</taxon>
        <taxon>Araneomorphae</taxon>
        <taxon>Entelegynae</taxon>
        <taxon>Araneoidea</taxon>
        <taxon>Nephilidae</taxon>
        <taxon>Trichonephila</taxon>
    </lineage>
</organism>
<reference evidence="2" key="1">
    <citation type="submission" date="2020-08" db="EMBL/GenBank/DDBJ databases">
        <title>Multicomponent nature underlies the extraordinary mechanical properties of spider dragline silk.</title>
        <authorList>
            <person name="Kono N."/>
            <person name="Nakamura H."/>
            <person name="Mori M."/>
            <person name="Yoshida Y."/>
            <person name="Ohtoshi R."/>
            <person name="Malay A.D."/>
            <person name="Moran D.A.P."/>
            <person name="Tomita M."/>
            <person name="Numata K."/>
            <person name="Arakawa K."/>
        </authorList>
    </citation>
    <scope>NUCLEOTIDE SEQUENCE</scope>
</reference>